<protein>
    <recommendedName>
        <fullName evidence="2">PRELI/MSF1 domain-containing protein</fullName>
    </recommendedName>
</protein>
<dbReference type="InterPro" id="IPR006797">
    <property type="entry name" value="PRELI/MSF1_dom"/>
</dbReference>
<dbReference type="Pfam" id="PF04707">
    <property type="entry name" value="PRELI"/>
    <property type="match status" value="1"/>
</dbReference>
<dbReference type="InterPro" id="IPR037365">
    <property type="entry name" value="Slowmo/Ups"/>
</dbReference>
<dbReference type="PROSITE" id="PS50904">
    <property type="entry name" value="PRELI_MSF1"/>
    <property type="match status" value="1"/>
</dbReference>
<accession>A0AA88NV69</accession>
<comment type="caution">
    <text evidence="3">The sequence shown here is derived from an EMBL/GenBank/DDBJ whole genome shotgun (WGS) entry which is preliminary data.</text>
</comment>
<dbReference type="GO" id="GO:0005758">
    <property type="term" value="C:mitochondrial intermembrane space"/>
    <property type="evidence" value="ECO:0007669"/>
    <property type="project" value="InterPro"/>
</dbReference>
<evidence type="ECO:0000259" key="2">
    <source>
        <dbReference type="PROSITE" id="PS50904"/>
    </source>
</evidence>
<sequence>MERAAAATYRAREEEEEEAAEEEEEVEEEGDEEKRRRKEEKRKKNTVWELARHGSWLAGKETREREERRGGVGETGAPGGICRSVGTEERRRRRRRGEEEEEEEGLCVGLTVSLAMGRYFHSETDINSPWHQVLVAFWQRYPNPYSGHVLTEDVLYREVTPNNHLLSRRLLTKTNHLPGWAERVFPGHMARAVYVLEDSVVDPHMRTLTTKTWNLNHNTLMTVVERCVFKQDHIQPSWTKLRREAWISSAVYGFARPIQEFGFARFKSNQAKAMKGLEFALFKVQIENPTHLHGDKGELSDKHKPLSQQATPTNAQKPKQFV</sequence>
<dbReference type="AlphaFoldDB" id="A0AA88NV69"/>
<feature type="compositionally biased region" description="Basic and acidic residues" evidence="1">
    <location>
        <begin position="60"/>
        <end position="71"/>
    </location>
</feature>
<evidence type="ECO:0000313" key="3">
    <source>
        <dbReference type="EMBL" id="KAK2863409.1"/>
    </source>
</evidence>
<dbReference type="Proteomes" id="UP001187415">
    <property type="component" value="Unassembled WGS sequence"/>
</dbReference>
<dbReference type="PANTHER" id="PTHR11158">
    <property type="entry name" value="MSF1/PX19 RELATED"/>
    <property type="match status" value="1"/>
</dbReference>
<feature type="region of interest" description="Disordered" evidence="1">
    <location>
        <begin position="1"/>
        <end position="46"/>
    </location>
</feature>
<name>A0AA88NV69_CHASR</name>
<feature type="compositionally biased region" description="Basic residues" evidence="1">
    <location>
        <begin position="35"/>
        <end position="45"/>
    </location>
</feature>
<feature type="domain" description="PRELI/MSF1" evidence="2">
    <location>
        <begin position="117"/>
        <end position="289"/>
    </location>
</feature>
<reference evidence="3" key="1">
    <citation type="submission" date="2023-07" db="EMBL/GenBank/DDBJ databases">
        <title>Chromosome-level Genome Assembly of Striped Snakehead (Channa striata).</title>
        <authorList>
            <person name="Liu H."/>
        </authorList>
    </citation>
    <scope>NUCLEOTIDE SEQUENCE</scope>
    <source>
        <strain evidence="3">Gz</strain>
        <tissue evidence="3">Muscle</tissue>
    </source>
</reference>
<gene>
    <name evidence="3" type="ORF">Q5P01_002942</name>
</gene>
<keyword evidence="4" id="KW-1185">Reference proteome</keyword>
<feature type="region of interest" description="Disordered" evidence="1">
    <location>
        <begin position="58"/>
        <end position="102"/>
    </location>
</feature>
<proteinExistence type="predicted"/>
<feature type="compositionally biased region" description="Polar residues" evidence="1">
    <location>
        <begin position="306"/>
        <end position="322"/>
    </location>
</feature>
<feature type="compositionally biased region" description="Basic and acidic residues" evidence="1">
    <location>
        <begin position="292"/>
        <end position="304"/>
    </location>
</feature>
<organism evidence="3 4">
    <name type="scientific">Channa striata</name>
    <name type="common">Snakehead murrel</name>
    <name type="synonym">Ophicephalus striatus</name>
    <dbReference type="NCBI Taxonomy" id="64152"/>
    <lineage>
        <taxon>Eukaryota</taxon>
        <taxon>Metazoa</taxon>
        <taxon>Chordata</taxon>
        <taxon>Craniata</taxon>
        <taxon>Vertebrata</taxon>
        <taxon>Euteleostomi</taxon>
        <taxon>Actinopterygii</taxon>
        <taxon>Neopterygii</taxon>
        <taxon>Teleostei</taxon>
        <taxon>Neoteleostei</taxon>
        <taxon>Acanthomorphata</taxon>
        <taxon>Anabantaria</taxon>
        <taxon>Anabantiformes</taxon>
        <taxon>Channoidei</taxon>
        <taxon>Channidae</taxon>
        <taxon>Channa</taxon>
    </lineage>
</organism>
<feature type="region of interest" description="Disordered" evidence="1">
    <location>
        <begin position="292"/>
        <end position="322"/>
    </location>
</feature>
<feature type="compositionally biased region" description="Acidic residues" evidence="1">
    <location>
        <begin position="14"/>
        <end position="31"/>
    </location>
</feature>
<evidence type="ECO:0000313" key="4">
    <source>
        <dbReference type="Proteomes" id="UP001187415"/>
    </source>
</evidence>
<dbReference type="EMBL" id="JAUPFM010000001">
    <property type="protein sequence ID" value="KAK2863409.1"/>
    <property type="molecule type" value="Genomic_DNA"/>
</dbReference>
<evidence type="ECO:0000256" key="1">
    <source>
        <dbReference type="SAM" id="MobiDB-lite"/>
    </source>
</evidence>